<dbReference type="InterPro" id="IPR005135">
    <property type="entry name" value="Endo/exonuclease/phosphatase"/>
</dbReference>
<reference evidence="2 3" key="1">
    <citation type="journal article" date="2019" name="Sci. Rep.">
        <title>Orb-weaving spider Araneus ventricosus genome elucidates the spidroin gene catalogue.</title>
        <authorList>
            <person name="Kono N."/>
            <person name="Nakamura H."/>
            <person name="Ohtoshi R."/>
            <person name="Moran D.A.P."/>
            <person name="Shinohara A."/>
            <person name="Yoshida Y."/>
            <person name="Fujiwara M."/>
            <person name="Mori M."/>
            <person name="Tomita M."/>
            <person name="Arakawa K."/>
        </authorList>
    </citation>
    <scope>NUCLEOTIDE SEQUENCE [LARGE SCALE GENOMIC DNA]</scope>
</reference>
<protein>
    <recommendedName>
        <fullName evidence="1">Endonuclease/exonuclease/phosphatase domain-containing protein</fullName>
    </recommendedName>
</protein>
<comment type="caution">
    <text evidence="2">The sequence shown here is derived from an EMBL/GenBank/DDBJ whole genome shotgun (WGS) entry which is preliminary data.</text>
</comment>
<evidence type="ECO:0000313" key="3">
    <source>
        <dbReference type="Proteomes" id="UP000499080"/>
    </source>
</evidence>
<accession>A0A4Y2KIU5</accession>
<dbReference type="Pfam" id="PF14529">
    <property type="entry name" value="Exo_endo_phos_2"/>
    <property type="match status" value="1"/>
</dbReference>
<dbReference type="InterPro" id="IPR036691">
    <property type="entry name" value="Endo/exonu/phosph_ase_sf"/>
</dbReference>
<evidence type="ECO:0000313" key="2">
    <source>
        <dbReference type="EMBL" id="GBN02554.1"/>
    </source>
</evidence>
<feature type="domain" description="Endonuclease/exonuclease/phosphatase" evidence="1">
    <location>
        <begin position="119"/>
        <end position="235"/>
    </location>
</feature>
<dbReference type="PANTHER" id="PTHR33273:SF4">
    <property type="entry name" value="ENDONUCLEASE_EXONUCLEASE_PHOSPHATASE DOMAIN-CONTAINING PROTEIN"/>
    <property type="match status" value="1"/>
</dbReference>
<organism evidence="2 3">
    <name type="scientific">Araneus ventricosus</name>
    <name type="common">Orbweaver spider</name>
    <name type="synonym">Epeira ventricosa</name>
    <dbReference type="NCBI Taxonomy" id="182803"/>
    <lineage>
        <taxon>Eukaryota</taxon>
        <taxon>Metazoa</taxon>
        <taxon>Ecdysozoa</taxon>
        <taxon>Arthropoda</taxon>
        <taxon>Chelicerata</taxon>
        <taxon>Arachnida</taxon>
        <taxon>Araneae</taxon>
        <taxon>Araneomorphae</taxon>
        <taxon>Entelegynae</taxon>
        <taxon>Araneoidea</taxon>
        <taxon>Araneidae</taxon>
        <taxon>Araneus</taxon>
    </lineage>
</organism>
<dbReference type="Proteomes" id="UP000499080">
    <property type="component" value="Unassembled WGS sequence"/>
</dbReference>
<sequence length="336" mass="38332">MQADNQQHTSNLHSFTINAQTHIQNGIFNVLQINLGRTYPAILKLQDTVKELNPDIILIQEPYVNDNEIKGIPSNWTIYNSQNLKAAIIIPNQTHKAVQILSKPNSAAIKIQLDNYPLTIASAYSSPYSDIQSTLQEIRELKASIKDEPIFIGADLNGHHAFWGYRDNDTRGNNLLDFVLANDLFILNKPDAPPTYQRNQSMGWPDISLSCNTLALKSPSWEVLDTPSASDHSYILISFQAQNTSQHYRRYKTLHGNHRKFLRSFEQNAQFLEHQIQEATSPEQLDSVALALQQTIIQACNHSYKTKKINYNPGPNWWTTQLETEKKKLRALRRGE</sequence>
<dbReference type="AlphaFoldDB" id="A0A4Y2KIU5"/>
<gene>
    <name evidence="2" type="ORF">AVEN_89521_1</name>
</gene>
<dbReference type="PANTHER" id="PTHR33273">
    <property type="entry name" value="DOMAIN-CONTAINING PROTEIN, PUTATIVE-RELATED"/>
    <property type="match status" value="1"/>
</dbReference>
<dbReference type="EMBL" id="BGPR01004712">
    <property type="protein sequence ID" value="GBN02554.1"/>
    <property type="molecule type" value="Genomic_DNA"/>
</dbReference>
<dbReference type="Gene3D" id="3.60.10.10">
    <property type="entry name" value="Endonuclease/exonuclease/phosphatase"/>
    <property type="match status" value="1"/>
</dbReference>
<name>A0A4Y2KIU5_ARAVE</name>
<evidence type="ECO:0000259" key="1">
    <source>
        <dbReference type="Pfam" id="PF14529"/>
    </source>
</evidence>
<keyword evidence="3" id="KW-1185">Reference proteome</keyword>
<dbReference type="GO" id="GO:0003824">
    <property type="term" value="F:catalytic activity"/>
    <property type="evidence" value="ECO:0007669"/>
    <property type="project" value="InterPro"/>
</dbReference>
<dbReference type="OrthoDB" id="6437038at2759"/>
<dbReference type="SUPFAM" id="SSF56219">
    <property type="entry name" value="DNase I-like"/>
    <property type="match status" value="1"/>
</dbReference>
<proteinExistence type="predicted"/>